<accession>A0ABQ2BYL9</accession>
<dbReference type="EMBL" id="BMDQ01000002">
    <property type="protein sequence ID" value="GGI57595.1"/>
    <property type="molecule type" value="Genomic_DNA"/>
</dbReference>
<dbReference type="Proteomes" id="UP000624701">
    <property type="component" value="Unassembled WGS sequence"/>
</dbReference>
<organism evidence="1 2">
    <name type="scientific">Winogradskyella haliclonae</name>
    <dbReference type="NCBI Taxonomy" id="2048558"/>
    <lineage>
        <taxon>Bacteria</taxon>
        <taxon>Pseudomonadati</taxon>
        <taxon>Bacteroidota</taxon>
        <taxon>Flavobacteriia</taxon>
        <taxon>Flavobacteriales</taxon>
        <taxon>Flavobacteriaceae</taxon>
        <taxon>Winogradskyella</taxon>
    </lineage>
</organism>
<comment type="caution">
    <text evidence="1">The sequence shown here is derived from an EMBL/GenBank/DDBJ whole genome shotgun (WGS) entry which is preliminary data.</text>
</comment>
<evidence type="ECO:0000313" key="1">
    <source>
        <dbReference type="EMBL" id="GGI57595.1"/>
    </source>
</evidence>
<proteinExistence type="predicted"/>
<sequence>MKYIKIITIILICNSVQLKAQLIETKYSNDTKSVQNLLDSYYDCISGPIEAKRDFDRLRNMFHPTAKFAYSYWNEDQTKASVLVFKTIDEYLSKLNYMDKKGFYEEEISNSQNQFGSVIQVFSSYKYYSEDNSIKPGRGITSYEIFFDGERYWFISMFWMAENEKYKIPEIYLKG</sequence>
<name>A0ABQ2BYL9_9FLAO</name>
<keyword evidence="2" id="KW-1185">Reference proteome</keyword>
<dbReference type="RefSeq" id="WP_188374506.1">
    <property type="nucleotide sequence ID" value="NZ_BMDQ01000002.1"/>
</dbReference>
<protein>
    <recommendedName>
        <fullName evidence="3">Nuclear transport factor 2 family protein</fullName>
    </recommendedName>
</protein>
<evidence type="ECO:0008006" key="3">
    <source>
        <dbReference type="Google" id="ProtNLM"/>
    </source>
</evidence>
<reference evidence="2" key="1">
    <citation type="journal article" date="2019" name="Int. J. Syst. Evol. Microbiol.">
        <title>The Global Catalogue of Microorganisms (GCM) 10K type strain sequencing project: providing services to taxonomists for standard genome sequencing and annotation.</title>
        <authorList>
            <consortium name="The Broad Institute Genomics Platform"/>
            <consortium name="The Broad Institute Genome Sequencing Center for Infectious Disease"/>
            <person name="Wu L."/>
            <person name="Ma J."/>
        </authorList>
    </citation>
    <scope>NUCLEOTIDE SEQUENCE [LARGE SCALE GENOMIC DNA]</scope>
    <source>
        <strain evidence="2">CCM 8681</strain>
    </source>
</reference>
<evidence type="ECO:0000313" key="2">
    <source>
        <dbReference type="Proteomes" id="UP000624701"/>
    </source>
</evidence>
<gene>
    <name evidence="1" type="ORF">GCM10011444_19040</name>
</gene>